<dbReference type="Gene3D" id="3.40.50.410">
    <property type="entry name" value="von Willebrand factor, type A domain"/>
    <property type="match status" value="1"/>
</dbReference>
<comment type="caution">
    <text evidence="2">The sequence shown here is derived from an EMBL/GenBank/DDBJ whole genome shotgun (WGS) entry which is preliminary data.</text>
</comment>
<dbReference type="PANTHER" id="PTHR34706:SF1">
    <property type="entry name" value="VWFA DOMAIN-CONTAINING PROTEIN"/>
    <property type="match status" value="1"/>
</dbReference>
<evidence type="ECO:0008006" key="4">
    <source>
        <dbReference type="Google" id="ProtNLM"/>
    </source>
</evidence>
<gene>
    <name evidence="2" type="ORF">Q9L58_008929</name>
</gene>
<accession>A0ABR3G8C8</accession>
<feature type="region of interest" description="Disordered" evidence="1">
    <location>
        <begin position="1"/>
        <end position="24"/>
    </location>
</feature>
<sequence>MSALASPQHTHADQTHSKPVREPGGLKYYHDRVDSFLGGGNGLRRFYEGDRLKDADNHAKDMGDKLMDSGCTSEFALELSMLSLYDIVVLIDDSSSMNFKEGGERKKTLERVLHEITGVYDLANPTGLTAVRFLNATRSKKNVRNCDVAGLLKHRVYNGGTMIGTELKRKVLDRFVFMKKPMLKPLIVMIITDGEVSRSGGRMMSAP</sequence>
<organism evidence="2 3">
    <name type="scientific">Discina gigas</name>
    <dbReference type="NCBI Taxonomy" id="1032678"/>
    <lineage>
        <taxon>Eukaryota</taxon>
        <taxon>Fungi</taxon>
        <taxon>Dikarya</taxon>
        <taxon>Ascomycota</taxon>
        <taxon>Pezizomycotina</taxon>
        <taxon>Pezizomycetes</taxon>
        <taxon>Pezizales</taxon>
        <taxon>Discinaceae</taxon>
        <taxon>Discina</taxon>
    </lineage>
</organism>
<evidence type="ECO:0000256" key="1">
    <source>
        <dbReference type="SAM" id="MobiDB-lite"/>
    </source>
</evidence>
<evidence type="ECO:0000313" key="3">
    <source>
        <dbReference type="Proteomes" id="UP001447188"/>
    </source>
</evidence>
<keyword evidence="3" id="KW-1185">Reference proteome</keyword>
<feature type="compositionally biased region" description="Basic and acidic residues" evidence="1">
    <location>
        <begin position="10"/>
        <end position="21"/>
    </location>
</feature>
<dbReference type="InterPro" id="IPR036465">
    <property type="entry name" value="vWFA_dom_sf"/>
</dbReference>
<dbReference type="EMBL" id="JBBBZM010000182">
    <property type="protein sequence ID" value="KAL0632180.1"/>
    <property type="molecule type" value="Genomic_DNA"/>
</dbReference>
<dbReference type="PANTHER" id="PTHR34706">
    <property type="entry name" value="SLR1338 PROTEIN"/>
    <property type="match status" value="1"/>
</dbReference>
<dbReference type="SUPFAM" id="SSF53300">
    <property type="entry name" value="vWA-like"/>
    <property type="match status" value="1"/>
</dbReference>
<proteinExistence type="predicted"/>
<name>A0ABR3G8C8_9PEZI</name>
<dbReference type="Proteomes" id="UP001447188">
    <property type="component" value="Unassembled WGS sequence"/>
</dbReference>
<evidence type="ECO:0000313" key="2">
    <source>
        <dbReference type="EMBL" id="KAL0632180.1"/>
    </source>
</evidence>
<protein>
    <recommendedName>
        <fullName evidence="4">VWFA domain-containing protein</fullName>
    </recommendedName>
</protein>
<reference evidence="2 3" key="1">
    <citation type="submission" date="2024-02" db="EMBL/GenBank/DDBJ databases">
        <title>Discinaceae phylogenomics.</title>
        <authorList>
            <person name="Dirks A.C."/>
            <person name="James T.Y."/>
        </authorList>
    </citation>
    <scope>NUCLEOTIDE SEQUENCE [LARGE SCALE GENOMIC DNA]</scope>
    <source>
        <strain evidence="2 3">ACD0624</strain>
    </source>
</reference>